<gene>
    <name evidence="1" type="ORF">DXC81_07490</name>
</gene>
<dbReference type="PANTHER" id="PTHR43434:SF20">
    <property type="entry name" value="5'-NUCLEOTIDASE"/>
    <property type="match status" value="1"/>
</dbReference>
<dbReference type="GO" id="GO:0005829">
    <property type="term" value="C:cytosol"/>
    <property type="evidence" value="ECO:0007669"/>
    <property type="project" value="TreeGrafter"/>
</dbReference>
<dbReference type="SFLD" id="SFLDS00003">
    <property type="entry name" value="Haloacid_Dehalogenase"/>
    <property type="match status" value="1"/>
</dbReference>
<protein>
    <submittedName>
        <fullName evidence="1">HAD family hydrolase</fullName>
    </submittedName>
</protein>
<dbReference type="Proteomes" id="UP000260943">
    <property type="component" value="Unassembled WGS sequence"/>
</dbReference>
<dbReference type="Pfam" id="PF13419">
    <property type="entry name" value="HAD_2"/>
    <property type="match status" value="1"/>
</dbReference>
<dbReference type="InterPro" id="IPR023198">
    <property type="entry name" value="PGP-like_dom2"/>
</dbReference>
<dbReference type="AlphaFoldDB" id="A0A3E4QR90"/>
<dbReference type="SUPFAM" id="SSF56784">
    <property type="entry name" value="HAD-like"/>
    <property type="match status" value="1"/>
</dbReference>
<organism evidence="1 2">
    <name type="scientific">Collinsella tanakaei</name>
    <dbReference type="NCBI Taxonomy" id="626935"/>
    <lineage>
        <taxon>Bacteria</taxon>
        <taxon>Bacillati</taxon>
        <taxon>Actinomycetota</taxon>
        <taxon>Coriobacteriia</taxon>
        <taxon>Coriobacteriales</taxon>
        <taxon>Coriobacteriaceae</taxon>
        <taxon>Collinsella</taxon>
    </lineage>
</organism>
<dbReference type="GO" id="GO:0004713">
    <property type="term" value="F:protein tyrosine kinase activity"/>
    <property type="evidence" value="ECO:0007669"/>
    <property type="project" value="TreeGrafter"/>
</dbReference>
<dbReference type="InterPro" id="IPR036412">
    <property type="entry name" value="HAD-like_sf"/>
</dbReference>
<name>A0A3E4QR90_9ACTN</name>
<evidence type="ECO:0000313" key="2">
    <source>
        <dbReference type="Proteomes" id="UP000260943"/>
    </source>
</evidence>
<dbReference type="GO" id="GO:0016787">
    <property type="term" value="F:hydrolase activity"/>
    <property type="evidence" value="ECO:0007669"/>
    <property type="project" value="UniProtKB-KW"/>
</dbReference>
<dbReference type="RefSeq" id="WP_117679853.1">
    <property type="nucleotide sequence ID" value="NZ_CALJOO010000007.1"/>
</dbReference>
<dbReference type="InterPro" id="IPR050155">
    <property type="entry name" value="HAD-like_hydrolase_sf"/>
</dbReference>
<proteinExistence type="predicted"/>
<dbReference type="PANTHER" id="PTHR43434">
    <property type="entry name" value="PHOSPHOGLYCOLATE PHOSPHATASE"/>
    <property type="match status" value="1"/>
</dbReference>
<dbReference type="InterPro" id="IPR023214">
    <property type="entry name" value="HAD_sf"/>
</dbReference>
<dbReference type="EMBL" id="QSRJ01000008">
    <property type="protein sequence ID" value="RGL09719.1"/>
    <property type="molecule type" value="Genomic_DNA"/>
</dbReference>
<dbReference type="Gene3D" id="1.10.150.240">
    <property type="entry name" value="Putative phosphatase, domain 2"/>
    <property type="match status" value="1"/>
</dbReference>
<accession>A0A3E4QR90</accession>
<sequence>MSESNRVPRAPRPLSEYPVVLFDFDGTVADTQPAIFRVAMQIMRDHGYDPDPSKMLTMIGPPLEEGFSLVCGMDKAEARECADAYRDLFSRTVTPDEFPLMPGMRELLDALVASGRRLAVATSRMEESAQEMIASLGLTQFEAIIGRIHGVRYSKAESIEGALQALRVSARDAIMVGDRMHDVIGAREWEMPCIGLYSGAAYPGELEEAGAVATCHSVEELGHLLGL</sequence>
<dbReference type="Gene3D" id="3.40.50.1000">
    <property type="entry name" value="HAD superfamily/HAD-like"/>
    <property type="match status" value="1"/>
</dbReference>
<dbReference type="InterPro" id="IPR041492">
    <property type="entry name" value="HAD_2"/>
</dbReference>
<reference evidence="1 2" key="1">
    <citation type="submission" date="2018-08" db="EMBL/GenBank/DDBJ databases">
        <title>A genome reference for cultivated species of the human gut microbiota.</title>
        <authorList>
            <person name="Zou Y."/>
            <person name="Xue W."/>
            <person name="Luo G."/>
        </authorList>
    </citation>
    <scope>NUCLEOTIDE SEQUENCE [LARGE SCALE GENOMIC DNA]</scope>
    <source>
        <strain evidence="1 2">TF08-14</strain>
    </source>
</reference>
<comment type="caution">
    <text evidence="1">The sequence shown here is derived from an EMBL/GenBank/DDBJ whole genome shotgun (WGS) entry which is preliminary data.</text>
</comment>
<keyword evidence="1" id="KW-0378">Hydrolase</keyword>
<evidence type="ECO:0000313" key="1">
    <source>
        <dbReference type="EMBL" id="RGL09719.1"/>
    </source>
</evidence>
<dbReference type="SFLD" id="SFLDG01129">
    <property type="entry name" value="C1.5:_HAD__Beta-PGM__Phosphata"/>
    <property type="match status" value="1"/>
</dbReference>